<accession>A0A540VIW1</accession>
<reference evidence="1 2" key="1">
    <citation type="submission" date="2019-06" db="EMBL/GenBank/DDBJ databases">
        <title>Metagenome assembled Genome of Spiribacter salinus SL48-SHIP from the microbial mat of Salt Lake 48 (Novosibirsk region, Russia).</title>
        <authorList>
            <person name="Shipova A."/>
            <person name="Rozanov A.S."/>
            <person name="Bryanskaya A.V."/>
            <person name="Peltek S.E."/>
        </authorList>
    </citation>
    <scope>NUCLEOTIDE SEQUENCE [LARGE SCALE GENOMIC DNA]</scope>
    <source>
        <strain evidence="1">SL48-SHIP-2</strain>
    </source>
</reference>
<dbReference type="InterPro" id="IPR021739">
    <property type="entry name" value="SaV-like"/>
</dbReference>
<sequence>MSAKDSQIGGSHYRHMPIQITEFCQRNQLNFCESNVVKYVCRHRQKHGREDIEKAIHYLELLLEFEYPDPPPLARAA</sequence>
<dbReference type="AlphaFoldDB" id="A0A540VIW1"/>
<dbReference type="Pfam" id="PF11753">
    <property type="entry name" value="DUF3310"/>
    <property type="match status" value="1"/>
</dbReference>
<evidence type="ECO:0000313" key="2">
    <source>
        <dbReference type="Proteomes" id="UP000315400"/>
    </source>
</evidence>
<dbReference type="Proteomes" id="UP000315400">
    <property type="component" value="Unassembled WGS sequence"/>
</dbReference>
<proteinExistence type="predicted"/>
<comment type="caution">
    <text evidence="1">The sequence shown here is derived from an EMBL/GenBank/DDBJ whole genome shotgun (WGS) entry which is preliminary data.</text>
</comment>
<dbReference type="EMBL" id="VIFK01000359">
    <property type="protein sequence ID" value="TQE96063.1"/>
    <property type="molecule type" value="Genomic_DNA"/>
</dbReference>
<protein>
    <submittedName>
        <fullName evidence="1">DUF3310 domain-containing protein</fullName>
    </submittedName>
</protein>
<name>A0A540VIW1_9GAMM</name>
<gene>
    <name evidence="1" type="ORF">FKY71_16860</name>
</gene>
<organism evidence="1 2">
    <name type="scientific">Spiribacter salinus</name>
    <dbReference type="NCBI Taxonomy" id="1335746"/>
    <lineage>
        <taxon>Bacteria</taxon>
        <taxon>Pseudomonadati</taxon>
        <taxon>Pseudomonadota</taxon>
        <taxon>Gammaproteobacteria</taxon>
        <taxon>Chromatiales</taxon>
        <taxon>Ectothiorhodospiraceae</taxon>
        <taxon>Spiribacter</taxon>
    </lineage>
</organism>
<evidence type="ECO:0000313" key="1">
    <source>
        <dbReference type="EMBL" id="TQE96063.1"/>
    </source>
</evidence>